<dbReference type="RefSeq" id="WP_042737685.1">
    <property type="nucleotide sequence ID" value="NZ_BKAX01000006.1"/>
</dbReference>
<reference evidence="9 10" key="1">
    <citation type="submission" date="2018-06" db="EMBL/GenBank/DDBJ databases">
        <authorList>
            <consortium name="Pathogen Informatics"/>
            <person name="Doyle S."/>
        </authorList>
    </citation>
    <scope>NUCLEOTIDE SEQUENCE [LARGE SCALE GENOMIC DNA]</scope>
    <source>
        <strain evidence="9 10">NCTC12195</strain>
    </source>
</reference>
<protein>
    <recommendedName>
        <fullName evidence="7">Endoribonuclease YoeB</fullName>
    </recommendedName>
    <alternativeName>
        <fullName evidence="6">Putative mRNA interferase YoeB</fullName>
    </alternativeName>
</protein>
<sequence>MIKLNITFSPQAFDDYEFFQNKDRKMVKRINQLLKSISRDGALESIGKPEKLVGNFSGYYSRRINQEHRLVYTVNDSATLVASCRYHYK</sequence>
<dbReference type="PANTHER" id="PTHR38039:SF1">
    <property type="entry name" value="TOXIN YOEB"/>
    <property type="match status" value="1"/>
</dbReference>
<keyword evidence="4" id="KW-0255">Endonuclease</keyword>
<comment type="similarity">
    <text evidence="1">Belongs to the YoeB family.</text>
</comment>
<gene>
    <name evidence="9" type="primary">yoeB</name>
    <name evidence="9" type="ORF">NCTC12195_00590</name>
    <name evidence="8" type="ORF">SGA02_22470</name>
</gene>
<dbReference type="SUPFAM" id="SSF143011">
    <property type="entry name" value="RelE-like"/>
    <property type="match status" value="1"/>
</dbReference>
<evidence type="ECO:0000256" key="6">
    <source>
        <dbReference type="ARBA" id="ARBA00030388"/>
    </source>
</evidence>
<dbReference type="AlphaFoldDB" id="A0A0D0RRR6"/>
<evidence type="ECO:0000256" key="5">
    <source>
        <dbReference type="ARBA" id="ARBA00022801"/>
    </source>
</evidence>
<dbReference type="PANTHER" id="PTHR38039">
    <property type="entry name" value="TOXIN YOEB"/>
    <property type="match status" value="1"/>
</dbReference>
<evidence type="ECO:0000256" key="7">
    <source>
        <dbReference type="ARBA" id="ARBA00050056"/>
    </source>
</evidence>
<accession>A0A0D0RRR6</accession>
<evidence type="ECO:0000256" key="2">
    <source>
        <dbReference type="ARBA" id="ARBA00022649"/>
    </source>
</evidence>
<dbReference type="InterPro" id="IPR035093">
    <property type="entry name" value="RelE/ParE_toxin_dom_sf"/>
</dbReference>
<name>A0A0D0RRR6_STAGA</name>
<organism evidence="9 10">
    <name type="scientific">Staphylococcus gallinarum</name>
    <dbReference type="NCBI Taxonomy" id="1293"/>
    <lineage>
        <taxon>Bacteria</taxon>
        <taxon>Bacillati</taxon>
        <taxon>Bacillota</taxon>
        <taxon>Bacilli</taxon>
        <taxon>Bacillales</taxon>
        <taxon>Staphylococcaceae</taxon>
        <taxon>Staphylococcus</taxon>
    </lineage>
</organism>
<evidence type="ECO:0000313" key="10">
    <source>
        <dbReference type="Proteomes" id="UP000255277"/>
    </source>
</evidence>
<evidence type="ECO:0000256" key="3">
    <source>
        <dbReference type="ARBA" id="ARBA00022722"/>
    </source>
</evidence>
<evidence type="ECO:0000313" key="11">
    <source>
        <dbReference type="Proteomes" id="UP000321057"/>
    </source>
</evidence>
<dbReference type="Gene3D" id="3.30.2310.20">
    <property type="entry name" value="RelE-like"/>
    <property type="match status" value="1"/>
</dbReference>
<dbReference type="GO" id="GO:0045892">
    <property type="term" value="P:negative regulation of DNA-templated transcription"/>
    <property type="evidence" value="ECO:0007669"/>
    <property type="project" value="TreeGrafter"/>
</dbReference>
<dbReference type="OrthoDB" id="9801102at2"/>
<dbReference type="GO" id="GO:0016787">
    <property type="term" value="F:hydrolase activity"/>
    <property type="evidence" value="ECO:0007669"/>
    <property type="project" value="UniProtKB-KW"/>
</dbReference>
<proteinExistence type="inferred from homology"/>
<dbReference type="GO" id="GO:0006401">
    <property type="term" value="P:RNA catabolic process"/>
    <property type="evidence" value="ECO:0007669"/>
    <property type="project" value="InterPro"/>
</dbReference>
<evidence type="ECO:0000313" key="8">
    <source>
        <dbReference type="EMBL" id="GEQ06419.1"/>
    </source>
</evidence>
<reference evidence="8 11" key="2">
    <citation type="submission" date="2019-07" db="EMBL/GenBank/DDBJ databases">
        <title>Whole genome shotgun sequence of Staphylococcus gallinarum NBRC 109767.</title>
        <authorList>
            <person name="Hosoyama A."/>
            <person name="Uohara A."/>
            <person name="Ohji S."/>
            <person name="Ichikawa N."/>
        </authorList>
    </citation>
    <scope>NUCLEOTIDE SEQUENCE [LARGE SCALE GENOMIC DNA]</scope>
    <source>
        <strain evidence="8 11">NBRC 109767</strain>
    </source>
</reference>
<dbReference type="STRING" id="1293.SH09_00650"/>
<dbReference type="EMBL" id="BKAX01000006">
    <property type="protein sequence ID" value="GEQ06419.1"/>
    <property type="molecule type" value="Genomic_DNA"/>
</dbReference>
<keyword evidence="5 9" id="KW-0378">Hydrolase</keyword>
<keyword evidence="2" id="KW-1277">Toxin-antitoxin system</keyword>
<keyword evidence="11" id="KW-1185">Reference proteome</keyword>
<evidence type="ECO:0000256" key="1">
    <source>
        <dbReference type="ARBA" id="ARBA00008172"/>
    </source>
</evidence>
<dbReference type="Proteomes" id="UP000255277">
    <property type="component" value="Unassembled WGS sequence"/>
</dbReference>
<dbReference type="InterPro" id="IPR009614">
    <property type="entry name" value="YoeB_toxin"/>
</dbReference>
<dbReference type="EMBL" id="UHDK01000001">
    <property type="protein sequence ID" value="SUM31184.1"/>
    <property type="molecule type" value="Genomic_DNA"/>
</dbReference>
<dbReference type="Proteomes" id="UP000321057">
    <property type="component" value="Unassembled WGS sequence"/>
</dbReference>
<dbReference type="Pfam" id="PF06769">
    <property type="entry name" value="YoeB_toxin"/>
    <property type="match status" value="1"/>
</dbReference>
<keyword evidence="3" id="KW-0540">Nuclease</keyword>
<evidence type="ECO:0000313" key="9">
    <source>
        <dbReference type="EMBL" id="SUM31184.1"/>
    </source>
</evidence>
<dbReference type="NCBIfam" id="TIGR02116">
    <property type="entry name" value="toxin_Txe_YoeB"/>
    <property type="match status" value="1"/>
</dbReference>
<dbReference type="GO" id="GO:0004519">
    <property type="term" value="F:endonuclease activity"/>
    <property type="evidence" value="ECO:0007669"/>
    <property type="project" value="UniProtKB-KW"/>
</dbReference>
<evidence type="ECO:0000256" key="4">
    <source>
        <dbReference type="ARBA" id="ARBA00022759"/>
    </source>
</evidence>